<comment type="similarity">
    <text evidence="2 6">Belongs to the flavin monoamine oxidase family.</text>
</comment>
<accession>A0A0D2A282</accession>
<evidence type="ECO:0000256" key="4">
    <source>
        <dbReference type="ARBA" id="ARBA00048448"/>
    </source>
</evidence>
<dbReference type="AlphaFoldDB" id="A0A0D2A282"/>
<dbReference type="InterPro" id="IPR001613">
    <property type="entry name" value="Flavin_amine_oxidase"/>
</dbReference>
<evidence type="ECO:0000259" key="8">
    <source>
        <dbReference type="Pfam" id="PF01593"/>
    </source>
</evidence>
<dbReference type="STRING" id="212818.A0A0D2A282"/>
<dbReference type="GeneID" id="27322260"/>
<feature type="binding site" evidence="5">
    <location>
        <position position="389"/>
    </location>
    <ligand>
        <name>substrate</name>
    </ligand>
</feature>
<dbReference type="EC" id="1.4.3.-" evidence="6"/>
<dbReference type="Gene3D" id="3.90.660.10">
    <property type="match status" value="2"/>
</dbReference>
<feature type="binding site" evidence="5">
    <location>
        <position position="58"/>
    </location>
    <ligand>
        <name>FAD</name>
        <dbReference type="ChEBI" id="CHEBI:57692"/>
    </ligand>
</feature>
<evidence type="ECO:0000313" key="9">
    <source>
        <dbReference type="EMBL" id="KIV93178.1"/>
    </source>
</evidence>
<evidence type="ECO:0000256" key="1">
    <source>
        <dbReference type="ARBA" id="ARBA00001974"/>
    </source>
</evidence>
<keyword evidence="3 6" id="KW-0560">Oxidoreductase</keyword>
<keyword evidence="6" id="KW-0274">FAD</keyword>
<feature type="domain" description="Amine oxidase" evidence="8">
    <location>
        <begin position="58"/>
        <end position="487"/>
    </location>
</feature>
<dbReference type="Pfam" id="PF01593">
    <property type="entry name" value="Amino_oxidase"/>
    <property type="match status" value="1"/>
</dbReference>
<dbReference type="PANTHER" id="PTHR43563:SF1">
    <property type="entry name" value="AMINE OXIDASE [FLAVIN-CONTAINING] B"/>
    <property type="match status" value="1"/>
</dbReference>
<dbReference type="VEuPathDB" id="FungiDB:PV10_04415"/>
<keyword evidence="10" id="KW-1185">Reference proteome</keyword>
<dbReference type="Proteomes" id="UP000054302">
    <property type="component" value="Unassembled WGS sequence"/>
</dbReference>
<evidence type="ECO:0000256" key="5">
    <source>
        <dbReference type="PIRSR" id="PIRSR601613-1"/>
    </source>
</evidence>
<evidence type="ECO:0000256" key="2">
    <source>
        <dbReference type="ARBA" id="ARBA00005995"/>
    </source>
</evidence>
<evidence type="ECO:0000256" key="6">
    <source>
        <dbReference type="RuleBase" id="RU362067"/>
    </source>
</evidence>
<dbReference type="SUPFAM" id="SSF51905">
    <property type="entry name" value="FAD/NAD(P)-binding domain"/>
    <property type="match status" value="1"/>
</dbReference>
<dbReference type="PRINTS" id="PR00757">
    <property type="entry name" value="AMINEOXDASEF"/>
</dbReference>
<comment type="catalytic activity">
    <reaction evidence="4">
        <text>a secondary aliphatic amine + O2 + H2O = a primary amine + an aldehyde + H2O2</text>
        <dbReference type="Rhea" id="RHEA:26414"/>
        <dbReference type="ChEBI" id="CHEBI:15377"/>
        <dbReference type="ChEBI" id="CHEBI:15379"/>
        <dbReference type="ChEBI" id="CHEBI:16240"/>
        <dbReference type="ChEBI" id="CHEBI:17478"/>
        <dbReference type="ChEBI" id="CHEBI:58855"/>
        <dbReference type="ChEBI" id="CHEBI:65296"/>
        <dbReference type="EC" id="1.4.3.4"/>
    </reaction>
</comment>
<reference evidence="9 10" key="1">
    <citation type="submission" date="2015-01" db="EMBL/GenBank/DDBJ databases">
        <title>The Genome Sequence of Exophiala mesophila CBS40295.</title>
        <authorList>
            <consortium name="The Broad Institute Genomics Platform"/>
            <person name="Cuomo C."/>
            <person name="de Hoog S."/>
            <person name="Gorbushina A."/>
            <person name="Stielow B."/>
            <person name="Teixiera M."/>
            <person name="Abouelleil A."/>
            <person name="Chapman S.B."/>
            <person name="Priest M."/>
            <person name="Young S.K."/>
            <person name="Wortman J."/>
            <person name="Nusbaum C."/>
            <person name="Birren B."/>
        </authorList>
    </citation>
    <scope>NUCLEOTIDE SEQUENCE [LARGE SCALE GENOMIC DNA]</scope>
    <source>
        <strain evidence="9 10">CBS 40295</strain>
    </source>
</reference>
<feature type="binding site" evidence="5">
    <location>
        <begin position="77"/>
        <end position="78"/>
    </location>
    <ligand>
        <name>FAD</name>
        <dbReference type="ChEBI" id="CHEBI:57692"/>
    </ligand>
</feature>
<sequence>MSSSINDSIKHDSREGFQWTEGDGLKQGLPSSSVIQPETNTQPNNNVYDTIIIGAGYTGLTAARDLTTSGLDVLLLEARDRIGGRTWTSTIDGHQYEIGGQYVHWGQPNLWRELSRYSMQQDIDACFDPARGLNVSTVFTKDGLITMTKAENGAILDSAFQKFINIDGDFGKSIMPLPYNPTLVPDAVHLDKLTLKDRIDQIQQDLEPLERTLLEGMLLSLTGGQLETTGFFGVVGLWALCAYSSDCLGRAVAAFKLRHGQSDFAQRFFQEALDAQKLSYFFNCPVASVKDRGSQVEVTAKNGLHFQAKKVICTVPLNVLSNIVFDPPVQELSDDVLASINSNQSTKLHVITPSDALSSWDGLTYPYNRLVHASGEGTTSSGAAHIVCFGASYNHIDPEDNIEETLAAVKMFHQDIDVKSMVFHDWSQDEYSKGGWCSYAATASTKYLGKLRASRGNVTLASSDWALGWRGFIDGAIEEGTRAAYAVKTELAMEAKA</sequence>
<dbReference type="OrthoDB" id="7777654at2759"/>
<comment type="cofactor">
    <cofactor evidence="1 6">
        <name>FAD</name>
        <dbReference type="ChEBI" id="CHEBI:57692"/>
    </cofactor>
</comment>
<evidence type="ECO:0000256" key="7">
    <source>
        <dbReference type="SAM" id="MobiDB-lite"/>
    </source>
</evidence>
<dbReference type="PANTHER" id="PTHR43563">
    <property type="entry name" value="AMINE OXIDASE"/>
    <property type="match status" value="1"/>
</dbReference>
<dbReference type="EMBL" id="KN847522">
    <property type="protein sequence ID" value="KIV93178.1"/>
    <property type="molecule type" value="Genomic_DNA"/>
</dbReference>
<dbReference type="HOGENOM" id="CLU_004498_9_0_1"/>
<gene>
    <name evidence="9" type="ORF">PV10_04415</name>
</gene>
<dbReference type="InterPro" id="IPR050703">
    <property type="entry name" value="Flavin_MAO"/>
</dbReference>
<protein>
    <recommendedName>
        <fullName evidence="6">Amine oxidase</fullName>
        <ecNumber evidence="6">1.4.3.-</ecNumber>
    </recommendedName>
</protein>
<proteinExistence type="inferred from homology"/>
<evidence type="ECO:0000313" key="10">
    <source>
        <dbReference type="Proteomes" id="UP000054302"/>
    </source>
</evidence>
<keyword evidence="6" id="KW-0285">Flavoprotein</keyword>
<name>A0A0D2A282_EXOME</name>
<organism evidence="9 10">
    <name type="scientific">Exophiala mesophila</name>
    <name type="common">Black yeast-like fungus</name>
    <dbReference type="NCBI Taxonomy" id="212818"/>
    <lineage>
        <taxon>Eukaryota</taxon>
        <taxon>Fungi</taxon>
        <taxon>Dikarya</taxon>
        <taxon>Ascomycota</taxon>
        <taxon>Pezizomycotina</taxon>
        <taxon>Eurotiomycetes</taxon>
        <taxon>Chaetothyriomycetidae</taxon>
        <taxon>Chaetothyriales</taxon>
        <taxon>Herpotrichiellaceae</taxon>
        <taxon>Exophiala</taxon>
    </lineage>
</organism>
<feature type="region of interest" description="Disordered" evidence="7">
    <location>
        <begin position="1"/>
        <end position="42"/>
    </location>
</feature>
<feature type="binding site" evidence="5">
    <location>
        <position position="286"/>
    </location>
    <ligand>
        <name>FAD</name>
        <dbReference type="ChEBI" id="CHEBI:57692"/>
    </ligand>
</feature>
<evidence type="ECO:0000256" key="3">
    <source>
        <dbReference type="ARBA" id="ARBA00023002"/>
    </source>
</evidence>
<dbReference type="GO" id="GO:0097621">
    <property type="term" value="F:monoamine oxidase activity"/>
    <property type="evidence" value="ECO:0007669"/>
    <property type="project" value="UniProtKB-EC"/>
</dbReference>
<dbReference type="Gene3D" id="3.50.50.60">
    <property type="entry name" value="FAD/NAD(P)-binding domain"/>
    <property type="match status" value="2"/>
</dbReference>
<feature type="compositionally biased region" description="Polar residues" evidence="7">
    <location>
        <begin position="29"/>
        <end position="42"/>
    </location>
</feature>
<dbReference type="RefSeq" id="XP_016224752.1">
    <property type="nucleotide sequence ID" value="XM_016368964.1"/>
</dbReference>
<dbReference type="InterPro" id="IPR036188">
    <property type="entry name" value="FAD/NAD-bd_sf"/>
</dbReference>
<dbReference type="InterPro" id="IPR002937">
    <property type="entry name" value="Amino_oxidase"/>
</dbReference>